<proteinExistence type="predicted"/>
<evidence type="ECO:0000313" key="2">
    <source>
        <dbReference type="EMBL" id="OJZ85937.1"/>
    </source>
</evidence>
<dbReference type="Proteomes" id="UP000184063">
    <property type="component" value="Unassembled WGS sequence"/>
</dbReference>
<feature type="region of interest" description="Disordered" evidence="1">
    <location>
        <begin position="12"/>
        <end position="67"/>
    </location>
</feature>
<reference evidence="3" key="1">
    <citation type="journal article" date="2017" name="Genome Biol.">
        <title>Comparative genomics reveals high biological diversity and specific adaptations in the industrially and medically important fungal genus Aspergillus.</title>
        <authorList>
            <person name="de Vries R.P."/>
            <person name="Riley R."/>
            <person name="Wiebenga A."/>
            <person name="Aguilar-Osorio G."/>
            <person name="Amillis S."/>
            <person name="Uchima C.A."/>
            <person name="Anderluh G."/>
            <person name="Asadollahi M."/>
            <person name="Askin M."/>
            <person name="Barry K."/>
            <person name="Battaglia E."/>
            <person name="Bayram O."/>
            <person name="Benocci T."/>
            <person name="Braus-Stromeyer S.A."/>
            <person name="Caldana C."/>
            <person name="Canovas D."/>
            <person name="Cerqueira G.C."/>
            <person name="Chen F."/>
            <person name="Chen W."/>
            <person name="Choi C."/>
            <person name="Clum A."/>
            <person name="Dos Santos R.A."/>
            <person name="Damasio A.R."/>
            <person name="Diallinas G."/>
            <person name="Emri T."/>
            <person name="Fekete E."/>
            <person name="Flipphi M."/>
            <person name="Freyberg S."/>
            <person name="Gallo A."/>
            <person name="Gournas C."/>
            <person name="Habgood R."/>
            <person name="Hainaut M."/>
            <person name="Harispe M.L."/>
            <person name="Henrissat B."/>
            <person name="Hilden K.S."/>
            <person name="Hope R."/>
            <person name="Hossain A."/>
            <person name="Karabika E."/>
            <person name="Karaffa L."/>
            <person name="Karanyi Z."/>
            <person name="Krasevec N."/>
            <person name="Kuo A."/>
            <person name="Kusch H."/>
            <person name="LaButti K."/>
            <person name="Lagendijk E.L."/>
            <person name="Lapidus A."/>
            <person name="Levasseur A."/>
            <person name="Lindquist E."/>
            <person name="Lipzen A."/>
            <person name="Logrieco A.F."/>
            <person name="MacCabe A."/>
            <person name="Maekelae M.R."/>
            <person name="Malavazi I."/>
            <person name="Melin P."/>
            <person name="Meyer V."/>
            <person name="Mielnichuk N."/>
            <person name="Miskei M."/>
            <person name="Molnar A.P."/>
            <person name="Mule G."/>
            <person name="Ngan C.Y."/>
            <person name="Orejas M."/>
            <person name="Orosz E."/>
            <person name="Ouedraogo J.P."/>
            <person name="Overkamp K.M."/>
            <person name="Park H.-S."/>
            <person name="Perrone G."/>
            <person name="Piumi F."/>
            <person name="Punt P.J."/>
            <person name="Ram A.F."/>
            <person name="Ramon A."/>
            <person name="Rauscher S."/>
            <person name="Record E."/>
            <person name="Riano-Pachon D.M."/>
            <person name="Robert V."/>
            <person name="Roehrig J."/>
            <person name="Ruller R."/>
            <person name="Salamov A."/>
            <person name="Salih N.S."/>
            <person name="Samson R.A."/>
            <person name="Sandor E."/>
            <person name="Sanguinetti M."/>
            <person name="Schuetze T."/>
            <person name="Sepcic K."/>
            <person name="Shelest E."/>
            <person name="Sherlock G."/>
            <person name="Sophianopoulou V."/>
            <person name="Squina F.M."/>
            <person name="Sun H."/>
            <person name="Susca A."/>
            <person name="Todd R.B."/>
            <person name="Tsang A."/>
            <person name="Unkles S.E."/>
            <person name="van de Wiele N."/>
            <person name="van Rossen-Uffink D."/>
            <person name="Oliveira J.V."/>
            <person name="Vesth T.C."/>
            <person name="Visser J."/>
            <person name="Yu J.-H."/>
            <person name="Zhou M."/>
            <person name="Andersen M.R."/>
            <person name="Archer D.B."/>
            <person name="Baker S.E."/>
            <person name="Benoit I."/>
            <person name="Brakhage A.A."/>
            <person name="Braus G.H."/>
            <person name="Fischer R."/>
            <person name="Frisvad J.C."/>
            <person name="Goldman G.H."/>
            <person name="Houbraken J."/>
            <person name="Oakley B."/>
            <person name="Pocsi I."/>
            <person name="Scazzocchio C."/>
            <person name="Seiboth B."/>
            <person name="vanKuyk P.A."/>
            <person name="Wortman J."/>
            <person name="Dyer P.S."/>
            <person name="Grigoriev I.V."/>
        </authorList>
    </citation>
    <scope>NUCLEOTIDE SEQUENCE [LARGE SCALE GENOMIC DNA]</scope>
    <source>
        <strain evidence="3">CBS 106.47</strain>
    </source>
</reference>
<dbReference type="VEuPathDB" id="FungiDB:ASPFODRAFT_61297"/>
<evidence type="ECO:0000313" key="3">
    <source>
        <dbReference type="Proteomes" id="UP000184063"/>
    </source>
</evidence>
<dbReference type="EMBL" id="KV878242">
    <property type="protein sequence ID" value="OJZ85937.1"/>
    <property type="molecule type" value="Genomic_DNA"/>
</dbReference>
<evidence type="ECO:0000256" key="1">
    <source>
        <dbReference type="SAM" id="MobiDB-lite"/>
    </source>
</evidence>
<accession>A0A1M3TGR8</accession>
<gene>
    <name evidence="2" type="ORF">ASPFODRAFT_61297</name>
</gene>
<dbReference type="AlphaFoldDB" id="A0A1M3TGR8"/>
<organism evidence="2 3">
    <name type="scientific">Aspergillus luchuensis (strain CBS 106.47)</name>
    <dbReference type="NCBI Taxonomy" id="1137211"/>
    <lineage>
        <taxon>Eukaryota</taxon>
        <taxon>Fungi</taxon>
        <taxon>Dikarya</taxon>
        <taxon>Ascomycota</taxon>
        <taxon>Pezizomycotina</taxon>
        <taxon>Eurotiomycetes</taxon>
        <taxon>Eurotiomycetidae</taxon>
        <taxon>Eurotiales</taxon>
        <taxon>Aspergillaceae</taxon>
        <taxon>Aspergillus</taxon>
        <taxon>Aspergillus subgen. Circumdati</taxon>
    </lineage>
</organism>
<feature type="compositionally biased region" description="Polar residues" evidence="1">
    <location>
        <begin position="48"/>
        <end position="62"/>
    </location>
</feature>
<protein>
    <submittedName>
        <fullName evidence="2">Uncharacterized protein</fullName>
    </submittedName>
</protein>
<sequence length="271" mass="29117">MAFIFFSCLQNSDSDGEGPAQSYYQSASDQSPPGCSLSTPLGAKLNQVGENRSSDQPGSGAQNGWGVDPSAGGRISIGAAGMANASSTPAKWAAIMPGILTQYQGSFRSNELQLGHYITNQSLCIIAIQRLSSPSLCRQFSWFSPDSPLLPSTTAYESAHREPSSVGNDLDANCLHVAALDDRPQGSHDRRTAAPSTHGIIPFAPEQLALSLFACIVLPCRHWSQLEIRVRAANATDFMLALSTIYLQTPFQQSPAACYVTLTFKAHRRKH</sequence>
<name>A0A1M3TGR8_ASPLC</name>
<feature type="compositionally biased region" description="Low complexity" evidence="1">
    <location>
        <begin position="19"/>
        <end position="33"/>
    </location>
</feature>